<evidence type="ECO:0000313" key="3">
    <source>
        <dbReference type="Proteomes" id="UP000637383"/>
    </source>
</evidence>
<dbReference type="RefSeq" id="WP_190955624.1">
    <property type="nucleotide sequence ID" value="NZ_JACJTU010000011.1"/>
</dbReference>
<name>A0ABR8K7M8_9NOSO</name>
<dbReference type="InterPro" id="IPR001173">
    <property type="entry name" value="Glyco_trans_2-like"/>
</dbReference>
<protein>
    <submittedName>
        <fullName evidence="2">Glycosyltransferase</fullName>
    </submittedName>
</protein>
<reference evidence="2 3" key="1">
    <citation type="journal article" date="2020" name="ISME J.">
        <title>Comparative genomics reveals insights into cyanobacterial evolution and habitat adaptation.</title>
        <authorList>
            <person name="Chen M.Y."/>
            <person name="Teng W.K."/>
            <person name="Zhao L."/>
            <person name="Hu C.X."/>
            <person name="Zhou Y.K."/>
            <person name="Han B.P."/>
            <person name="Song L.R."/>
            <person name="Shu W.S."/>
        </authorList>
    </citation>
    <scope>NUCLEOTIDE SEQUENCE [LARGE SCALE GENOMIC DNA]</scope>
    <source>
        <strain evidence="2 3">FACHB-159</strain>
    </source>
</reference>
<sequence>MVSKYDGFKDFAAQEQSLKEKYPKISVITVSFNRLEGLRETFSSIISQTYKNVEYIIIDGGSQDGTVDFLNKNSANISYWVSEKDAGIYDAMNKGALAATGDWIIFMNCGDKFFAEDTLAKVAEYLNNSVDVVYGRTEYVVNDKYGYHTYQRQPYDLSIIWREIPSCHQSIFVKRELQVKYPFDTLLTWCADHDLVAKIYVAGYRFQEVPVVISRFDVSGGASRDLLSFTKERWSICRRYFGKSLQQELYFMNEYKSFWLEKNIISKIREMVPSEWILTLRKYRKIY</sequence>
<dbReference type="PANTHER" id="PTHR22916:SF67">
    <property type="entry name" value="COLANIC ACID BIOSYNTHESIS GLYCOSYL TRANSFERASE WCAE-RELATED"/>
    <property type="match status" value="1"/>
</dbReference>
<feature type="domain" description="Glycosyltransferase 2-like" evidence="1">
    <location>
        <begin position="26"/>
        <end position="156"/>
    </location>
</feature>
<proteinExistence type="predicted"/>
<comment type="caution">
    <text evidence="2">The sequence shown here is derived from an EMBL/GenBank/DDBJ whole genome shotgun (WGS) entry which is preliminary data.</text>
</comment>
<organism evidence="2 3">
    <name type="scientific">Nostoc paludosum FACHB-159</name>
    <dbReference type="NCBI Taxonomy" id="2692908"/>
    <lineage>
        <taxon>Bacteria</taxon>
        <taxon>Bacillati</taxon>
        <taxon>Cyanobacteriota</taxon>
        <taxon>Cyanophyceae</taxon>
        <taxon>Nostocales</taxon>
        <taxon>Nostocaceae</taxon>
        <taxon>Nostoc</taxon>
    </lineage>
</organism>
<dbReference type="PANTHER" id="PTHR22916">
    <property type="entry name" value="GLYCOSYLTRANSFERASE"/>
    <property type="match status" value="1"/>
</dbReference>
<evidence type="ECO:0000259" key="1">
    <source>
        <dbReference type="Pfam" id="PF00535"/>
    </source>
</evidence>
<dbReference type="SUPFAM" id="SSF53448">
    <property type="entry name" value="Nucleotide-diphospho-sugar transferases"/>
    <property type="match status" value="1"/>
</dbReference>
<dbReference type="InterPro" id="IPR029044">
    <property type="entry name" value="Nucleotide-diphossugar_trans"/>
</dbReference>
<keyword evidence="3" id="KW-1185">Reference proteome</keyword>
<accession>A0ABR8K7M8</accession>
<dbReference type="Proteomes" id="UP000637383">
    <property type="component" value="Unassembled WGS sequence"/>
</dbReference>
<evidence type="ECO:0000313" key="2">
    <source>
        <dbReference type="EMBL" id="MBD2734943.1"/>
    </source>
</evidence>
<dbReference type="Gene3D" id="3.90.550.10">
    <property type="entry name" value="Spore Coat Polysaccharide Biosynthesis Protein SpsA, Chain A"/>
    <property type="match status" value="1"/>
</dbReference>
<dbReference type="EMBL" id="JACJTU010000011">
    <property type="protein sequence ID" value="MBD2734943.1"/>
    <property type="molecule type" value="Genomic_DNA"/>
</dbReference>
<dbReference type="Pfam" id="PF00535">
    <property type="entry name" value="Glycos_transf_2"/>
    <property type="match status" value="1"/>
</dbReference>
<dbReference type="CDD" id="cd06433">
    <property type="entry name" value="GT_2_WfgS_like"/>
    <property type="match status" value="1"/>
</dbReference>
<gene>
    <name evidence="2" type="ORF">H6H03_13765</name>
</gene>